<name>A0ABR0TPM0_AURPU</name>
<feature type="chain" id="PRO_5046616252" evidence="2">
    <location>
        <begin position="20"/>
        <end position="257"/>
    </location>
</feature>
<comment type="caution">
    <text evidence="3">The sequence shown here is derived from an EMBL/GenBank/DDBJ whole genome shotgun (WGS) entry which is preliminary data.</text>
</comment>
<evidence type="ECO:0000313" key="4">
    <source>
        <dbReference type="Proteomes" id="UP001341245"/>
    </source>
</evidence>
<gene>
    <name evidence="3" type="ORF">QM012_006793</name>
</gene>
<feature type="signal peptide" evidence="2">
    <location>
        <begin position="1"/>
        <end position="19"/>
    </location>
</feature>
<proteinExistence type="predicted"/>
<accession>A0ABR0TPM0</accession>
<feature type="compositionally biased region" description="Low complexity" evidence="1">
    <location>
        <begin position="189"/>
        <end position="228"/>
    </location>
</feature>
<reference evidence="3 4" key="1">
    <citation type="submission" date="2023-11" db="EMBL/GenBank/DDBJ databases">
        <title>Draft genome sequence and annotation of the polyextremotolerant black yeast-like fungus Aureobasidium pullulans NRRL 62042.</title>
        <authorList>
            <person name="Dielentheis-Frenken M.R.E."/>
            <person name="Wibberg D."/>
            <person name="Blank L.M."/>
            <person name="Tiso T."/>
        </authorList>
    </citation>
    <scope>NUCLEOTIDE SEQUENCE [LARGE SCALE GENOMIC DNA]</scope>
    <source>
        <strain evidence="3 4">NRRL 62042</strain>
    </source>
</reference>
<evidence type="ECO:0000256" key="1">
    <source>
        <dbReference type="SAM" id="MobiDB-lite"/>
    </source>
</evidence>
<protein>
    <submittedName>
        <fullName evidence="3">Uncharacterized protein</fullName>
    </submittedName>
</protein>
<dbReference type="Proteomes" id="UP001341245">
    <property type="component" value="Unassembled WGS sequence"/>
</dbReference>
<evidence type="ECO:0000313" key="3">
    <source>
        <dbReference type="EMBL" id="KAK6006383.1"/>
    </source>
</evidence>
<keyword evidence="4" id="KW-1185">Reference proteome</keyword>
<sequence length="257" mass="26471">MSLQRLGFAACALFLGVRAIDTITVPTLITADVPFTLTVTPKDDTPGNYRIYLDTTPPGYAGGQSCYLKNMTSTDITAVNLTIPANFGPNGDFYSISTRDLSDSDTDASYVFSNAFNLTGASGNYSEYENKLNGAPLWDANSLPCDAYDCARNCAQDSYPKDMIPGSDAFNAMRACIMKCPGVEEETKTSSSATSSTATSTKTGSGSSASATGTSTSDDASPASGSSAAAATSSGAAVSNMVPASVFAVGGFVAFFL</sequence>
<feature type="region of interest" description="Disordered" evidence="1">
    <location>
        <begin position="187"/>
        <end position="228"/>
    </location>
</feature>
<keyword evidence="2" id="KW-0732">Signal</keyword>
<dbReference type="EMBL" id="JASGXD010000004">
    <property type="protein sequence ID" value="KAK6006383.1"/>
    <property type="molecule type" value="Genomic_DNA"/>
</dbReference>
<organism evidence="3 4">
    <name type="scientific">Aureobasidium pullulans</name>
    <name type="common">Black yeast</name>
    <name type="synonym">Pullularia pullulans</name>
    <dbReference type="NCBI Taxonomy" id="5580"/>
    <lineage>
        <taxon>Eukaryota</taxon>
        <taxon>Fungi</taxon>
        <taxon>Dikarya</taxon>
        <taxon>Ascomycota</taxon>
        <taxon>Pezizomycotina</taxon>
        <taxon>Dothideomycetes</taxon>
        <taxon>Dothideomycetidae</taxon>
        <taxon>Dothideales</taxon>
        <taxon>Saccotheciaceae</taxon>
        <taxon>Aureobasidium</taxon>
    </lineage>
</organism>
<evidence type="ECO:0000256" key="2">
    <source>
        <dbReference type="SAM" id="SignalP"/>
    </source>
</evidence>